<keyword evidence="5" id="KW-1185">Reference proteome</keyword>
<dbReference type="InterPro" id="IPR032675">
    <property type="entry name" value="LRR_dom_sf"/>
</dbReference>
<protein>
    <submittedName>
        <fullName evidence="4">Uncharacterized protein</fullName>
    </submittedName>
</protein>
<name>A0AAV9D2Z4_ACOCL</name>
<dbReference type="PANTHER" id="PTHR48051">
    <property type="match status" value="1"/>
</dbReference>
<evidence type="ECO:0000256" key="2">
    <source>
        <dbReference type="ARBA" id="ARBA00022737"/>
    </source>
</evidence>
<keyword evidence="2" id="KW-0677">Repeat</keyword>
<gene>
    <name evidence="4" type="ORF">QJS10_CPB15g01350</name>
</gene>
<comment type="caution">
    <text evidence="4">The sequence shown here is derived from an EMBL/GenBank/DDBJ whole genome shotgun (WGS) entry which is preliminary data.</text>
</comment>
<comment type="similarity">
    <text evidence="3">Belongs to the SHOC2 family.</text>
</comment>
<evidence type="ECO:0000313" key="5">
    <source>
        <dbReference type="Proteomes" id="UP001180020"/>
    </source>
</evidence>
<dbReference type="Proteomes" id="UP001180020">
    <property type="component" value="Unassembled WGS sequence"/>
</dbReference>
<dbReference type="Gene3D" id="3.80.10.10">
    <property type="entry name" value="Ribonuclease Inhibitor"/>
    <property type="match status" value="1"/>
</dbReference>
<dbReference type="SUPFAM" id="SSF52058">
    <property type="entry name" value="L domain-like"/>
    <property type="match status" value="1"/>
</dbReference>
<dbReference type="GO" id="GO:0005737">
    <property type="term" value="C:cytoplasm"/>
    <property type="evidence" value="ECO:0007669"/>
    <property type="project" value="TreeGrafter"/>
</dbReference>
<dbReference type="InterPro" id="IPR050216">
    <property type="entry name" value="LRR_domain-containing"/>
</dbReference>
<evidence type="ECO:0000256" key="1">
    <source>
        <dbReference type="ARBA" id="ARBA00022614"/>
    </source>
</evidence>
<sequence length="203" mass="23602">MQNEMLRKFAAIEEAGVGDLVNLIILDLRACHNLESLTTRIALLKKLTHLDVSECYLLDNIPEELAQLLELQQKEEKGSDEGEKEKVSDDFIMGLFPFPVQNLEKLDLRCFPIKDPPKWLEPNRLSGLKKLYIRGGQYKRLPFEPETPWEKLEVLRLKCLKKVEEDMDLSKPRNLFPELIYLEVFQCDNVKTSSKDGVWVWEG</sequence>
<accession>A0AAV9D2Z4</accession>
<dbReference type="EMBL" id="JAUJYO010000015">
    <property type="protein sequence ID" value="KAK1295693.1"/>
    <property type="molecule type" value="Genomic_DNA"/>
</dbReference>
<reference evidence="4" key="2">
    <citation type="submission" date="2023-06" db="EMBL/GenBank/DDBJ databases">
        <authorList>
            <person name="Ma L."/>
            <person name="Liu K.-W."/>
            <person name="Li Z."/>
            <person name="Hsiao Y.-Y."/>
            <person name="Qi Y."/>
            <person name="Fu T."/>
            <person name="Tang G."/>
            <person name="Zhang D."/>
            <person name="Sun W.-H."/>
            <person name="Liu D.-K."/>
            <person name="Li Y."/>
            <person name="Chen G.-Z."/>
            <person name="Liu X.-D."/>
            <person name="Liao X.-Y."/>
            <person name="Jiang Y.-T."/>
            <person name="Yu X."/>
            <person name="Hao Y."/>
            <person name="Huang J."/>
            <person name="Zhao X.-W."/>
            <person name="Ke S."/>
            <person name="Chen Y.-Y."/>
            <person name="Wu W.-L."/>
            <person name="Hsu J.-L."/>
            <person name="Lin Y.-F."/>
            <person name="Huang M.-D."/>
            <person name="Li C.-Y."/>
            <person name="Huang L."/>
            <person name="Wang Z.-W."/>
            <person name="Zhao X."/>
            <person name="Zhong W.-Y."/>
            <person name="Peng D.-H."/>
            <person name="Ahmad S."/>
            <person name="Lan S."/>
            <person name="Zhang J.-S."/>
            <person name="Tsai W.-C."/>
            <person name="Van De Peer Y."/>
            <person name="Liu Z.-J."/>
        </authorList>
    </citation>
    <scope>NUCLEOTIDE SEQUENCE</scope>
    <source>
        <strain evidence="4">CP</strain>
        <tissue evidence="4">Leaves</tissue>
    </source>
</reference>
<dbReference type="AlphaFoldDB" id="A0AAV9D2Z4"/>
<dbReference type="PANTHER" id="PTHR48051:SF42">
    <property type="entry name" value="LEUCINE-RICH REPEAT-CONTAINING PROTEIN 18-LIKE"/>
    <property type="match status" value="1"/>
</dbReference>
<keyword evidence="1" id="KW-0433">Leucine-rich repeat</keyword>
<organism evidence="4 5">
    <name type="scientific">Acorus calamus</name>
    <name type="common">Sweet flag</name>
    <dbReference type="NCBI Taxonomy" id="4465"/>
    <lineage>
        <taxon>Eukaryota</taxon>
        <taxon>Viridiplantae</taxon>
        <taxon>Streptophyta</taxon>
        <taxon>Embryophyta</taxon>
        <taxon>Tracheophyta</taxon>
        <taxon>Spermatophyta</taxon>
        <taxon>Magnoliopsida</taxon>
        <taxon>Liliopsida</taxon>
        <taxon>Acoraceae</taxon>
        <taxon>Acorus</taxon>
    </lineage>
</organism>
<evidence type="ECO:0000256" key="3">
    <source>
        <dbReference type="ARBA" id="ARBA00023786"/>
    </source>
</evidence>
<proteinExistence type="inferred from homology"/>
<evidence type="ECO:0000313" key="4">
    <source>
        <dbReference type="EMBL" id="KAK1295693.1"/>
    </source>
</evidence>
<reference evidence="4" key="1">
    <citation type="journal article" date="2023" name="Nat. Commun.">
        <title>Diploid and tetraploid genomes of Acorus and the evolution of monocots.</title>
        <authorList>
            <person name="Ma L."/>
            <person name="Liu K.W."/>
            <person name="Li Z."/>
            <person name="Hsiao Y.Y."/>
            <person name="Qi Y."/>
            <person name="Fu T."/>
            <person name="Tang G.D."/>
            <person name="Zhang D."/>
            <person name="Sun W.H."/>
            <person name="Liu D.K."/>
            <person name="Li Y."/>
            <person name="Chen G.Z."/>
            <person name="Liu X.D."/>
            <person name="Liao X.Y."/>
            <person name="Jiang Y.T."/>
            <person name="Yu X."/>
            <person name="Hao Y."/>
            <person name="Huang J."/>
            <person name="Zhao X.W."/>
            <person name="Ke S."/>
            <person name="Chen Y.Y."/>
            <person name="Wu W.L."/>
            <person name="Hsu J.L."/>
            <person name="Lin Y.F."/>
            <person name="Huang M.D."/>
            <person name="Li C.Y."/>
            <person name="Huang L."/>
            <person name="Wang Z.W."/>
            <person name="Zhao X."/>
            <person name="Zhong W.Y."/>
            <person name="Peng D.H."/>
            <person name="Ahmad S."/>
            <person name="Lan S."/>
            <person name="Zhang J.S."/>
            <person name="Tsai W.C."/>
            <person name="Van de Peer Y."/>
            <person name="Liu Z.J."/>
        </authorList>
    </citation>
    <scope>NUCLEOTIDE SEQUENCE</scope>
    <source>
        <strain evidence="4">CP</strain>
    </source>
</reference>